<dbReference type="GO" id="GO:0043171">
    <property type="term" value="P:peptide catabolic process"/>
    <property type="evidence" value="ECO:0007669"/>
    <property type="project" value="TreeGrafter"/>
</dbReference>
<keyword evidence="3" id="KW-0479">Metal-binding</keyword>
<evidence type="ECO:0000256" key="3">
    <source>
        <dbReference type="ARBA" id="ARBA00022723"/>
    </source>
</evidence>
<dbReference type="Pfam" id="PF05193">
    <property type="entry name" value="Peptidase_M16_C"/>
    <property type="match status" value="1"/>
</dbReference>
<feature type="domain" description="Peptidase M16 C-terminal" evidence="9">
    <location>
        <begin position="237"/>
        <end position="416"/>
    </location>
</feature>
<evidence type="ECO:0000313" key="13">
    <source>
        <dbReference type="RefSeq" id="XP_033459809.1"/>
    </source>
</evidence>
<accession>A0A6J3M4D8</accession>
<dbReference type="GO" id="GO:0004222">
    <property type="term" value="F:metalloendopeptidase activity"/>
    <property type="evidence" value="ECO:0007669"/>
    <property type="project" value="TreeGrafter"/>
</dbReference>
<dbReference type="Proteomes" id="UP000504637">
    <property type="component" value="Unplaced"/>
</dbReference>
<protein>
    <submittedName>
        <fullName evidence="13">LuxS/MPP-like metallohydrolase</fullName>
    </submittedName>
</protein>
<evidence type="ECO:0000259" key="10">
    <source>
        <dbReference type="Pfam" id="PF16187"/>
    </source>
</evidence>
<proteinExistence type="inferred from homology"/>
<dbReference type="Pfam" id="PF00675">
    <property type="entry name" value="Peptidase_M16"/>
    <property type="match status" value="1"/>
</dbReference>
<dbReference type="OrthoDB" id="952271at2759"/>
<sequence>MINRSRVFATMEHVLHNRPVATERLAEQLEKPLLDTRTYRVIRLGNQLQALLIHDSETDKAAAAMDVNVGSMADPEEMQGMAHAVEHLLFMGTEKYPGENDYNAYLTKYGGYSNAFTASTSTNYYFELSATSTASNAASSSDGSQAKTPISKQDAPLYGALDRFSQFFVKPLFLEDTLDRELRAVDSENKKNLQSDTWRMMQLNKSLSNSKHPYHLFSTGNYQTLHDEPLARGVKIREEFIKFYEKHYSANRMKLVVLGRESLDELQQWVEEFFVDVPNQNLPQLRWDEEVAQSAKELCQQIFVKPVMDTRTLDITFPYPDEEDLFASQPSRYISHLIGHEGPGSLLTYLKVKGWANELSAGASPICPGTAFFSISLRLTTEGLKNYEQVVVAIFQYIAMLKSQEPHEWIVEEQKKLAEVNFKFMQKIPASRTVSHLSGVMQKPLPRDWLLSGQSLIREFDPKAIRRGLDALRPDNFRFTVASQDFPGDWDQKEKWYGTDYKCEKIPQGLMQKLIAVTQAPASELPRGLHLPAKNEFVPQRLDVERKTVQEPLDHPKLVRHDANVRVWHKKDDRFWVPKANLYVLLRTPLINDTPFTSIVTQLYQELVNDSLIEYAYDAELAGLGYDIGKMSEAFAVSIGGYNDKMHVLLEKVLIEMRDIEIKQDRFDVIKERLVRGLRNFDFQEPFRQIGSYSRWLGKERVWSMHQLLEELPAVTVEDVRQFYPQILRQMHIELLVHGNLYKEDALRISDMVESVFKPRPLPQAQWRTSRNLILPPGCNYLYERTLANPENVNHCIEYILHVGDPQERSLRAKLLLLSQMLEEPVFDTLRTKEQLGYICSGGPQFNGAAAHYRILVQSEKPCSFLEERIDAFLVSFANTLEQMPQQEFEAHKIGTINKRLEKLKNLNQESGRMWHHITSEAFDFELVRRDVEALEPLSKNDIIEFFRLKFNPSSELRAKVSVHLIAQGSSAASSTATTTDASTPAPTTAGESNQTSTRVSVRITDVKAFKASLALSAGLQPVKDITEFEDLGAKL</sequence>
<evidence type="ECO:0000259" key="11">
    <source>
        <dbReference type="Pfam" id="PF22456"/>
    </source>
</evidence>
<feature type="compositionally biased region" description="Low complexity" evidence="7">
    <location>
        <begin position="974"/>
        <end position="990"/>
    </location>
</feature>
<evidence type="ECO:0000256" key="2">
    <source>
        <dbReference type="ARBA" id="ARBA00022670"/>
    </source>
</evidence>
<dbReference type="GO" id="GO:0005739">
    <property type="term" value="C:mitochondrion"/>
    <property type="evidence" value="ECO:0007669"/>
    <property type="project" value="TreeGrafter"/>
</dbReference>
<keyword evidence="2" id="KW-0645">Protease</keyword>
<keyword evidence="12" id="KW-1185">Reference proteome</keyword>
<reference evidence="13" key="1">
    <citation type="submission" date="2020-01" db="EMBL/GenBank/DDBJ databases">
        <authorList>
            <consortium name="DOE Joint Genome Institute"/>
            <person name="Haridas S."/>
            <person name="Albert R."/>
            <person name="Binder M."/>
            <person name="Bloem J."/>
            <person name="Labutti K."/>
            <person name="Salamov A."/>
            <person name="Andreopoulos B."/>
            <person name="Baker S.E."/>
            <person name="Barry K."/>
            <person name="Bills G."/>
            <person name="Bluhm B.H."/>
            <person name="Cannon C."/>
            <person name="Castanera R."/>
            <person name="Culley D.E."/>
            <person name="Daum C."/>
            <person name="Ezra D."/>
            <person name="Gonzalez J.B."/>
            <person name="Henrissat B."/>
            <person name="Kuo A."/>
            <person name="Liang C."/>
            <person name="Lipzen A."/>
            <person name="Lutzoni F."/>
            <person name="Magnuson J."/>
            <person name="Mondo S."/>
            <person name="Nolan M."/>
            <person name="Ohm R."/>
            <person name="Pangilinan J."/>
            <person name="Park H.-J."/>
            <person name="Ramirez L."/>
            <person name="Alfaro M."/>
            <person name="Sun H."/>
            <person name="Tritt A."/>
            <person name="Yoshinaga Y."/>
            <person name="Zwiers L.-H."/>
            <person name="Turgeon B.G."/>
            <person name="Goodwin S.B."/>
            <person name="Spatafora J.W."/>
            <person name="Crous P.W."/>
            <person name="Grigoriev I.V."/>
        </authorList>
    </citation>
    <scope>NUCLEOTIDE SEQUENCE</scope>
    <source>
        <strain evidence="13">CBS 342.82</strain>
    </source>
</reference>
<dbReference type="GO" id="GO:0005829">
    <property type="term" value="C:cytosol"/>
    <property type="evidence" value="ECO:0007669"/>
    <property type="project" value="TreeGrafter"/>
</dbReference>
<name>A0A6J3M4D8_9PEZI</name>
<dbReference type="Pfam" id="PF22456">
    <property type="entry name" value="PqqF-like_C_4"/>
    <property type="match status" value="1"/>
</dbReference>
<dbReference type="FunFam" id="3.30.830.10:FF:000004">
    <property type="entry name" value="Putative insulin-degrading enzyme"/>
    <property type="match status" value="1"/>
</dbReference>
<evidence type="ECO:0000256" key="1">
    <source>
        <dbReference type="ARBA" id="ARBA00007261"/>
    </source>
</evidence>
<dbReference type="GeneID" id="54359204"/>
<gene>
    <name evidence="13" type="ORF">K489DRAFT_319689</name>
</gene>
<evidence type="ECO:0000259" key="8">
    <source>
        <dbReference type="Pfam" id="PF00675"/>
    </source>
</evidence>
<evidence type="ECO:0000256" key="7">
    <source>
        <dbReference type="SAM" id="MobiDB-lite"/>
    </source>
</evidence>
<dbReference type="AlphaFoldDB" id="A0A6J3M4D8"/>
<dbReference type="Pfam" id="PF16187">
    <property type="entry name" value="Peptidase_M16_M"/>
    <property type="match status" value="1"/>
</dbReference>
<evidence type="ECO:0000256" key="5">
    <source>
        <dbReference type="ARBA" id="ARBA00022833"/>
    </source>
</evidence>
<evidence type="ECO:0000259" key="9">
    <source>
        <dbReference type="Pfam" id="PF05193"/>
    </source>
</evidence>
<feature type="domain" description="Peptidase M16 N-terminal" evidence="8">
    <location>
        <begin position="51"/>
        <end position="209"/>
    </location>
</feature>
<evidence type="ECO:0000256" key="4">
    <source>
        <dbReference type="ARBA" id="ARBA00022801"/>
    </source>
</evidence>
<dbReference type="InterPro" id="IPR011249">
    <property type="entry name" value="Metalloenz_LuxS/M16"/>
</dbReference>
<evidence type="ECO:0000256" key="6">
    <source>
        <dbReference type="ARBA" id="ARBA00023049"/>
    </source>
</evidence>
<dbReference type="PANTHER" id="PTHR43690">
    <property type="entry name" value="NARDILYSIN"/>
    <property type="match status" value="1"/>
</dbReference>
<organism evidence="13">
    <name type="scientific">Dissoconium aciculare CBS 342.82</name>
    <dbReference type="NCBI Taxonomy" id="1314786"/>
    <lineage>
        <taxon>Eukaryota</taxon>
        <taxon>Fungi</taxon>
        <taxon>Dikarya</taxon>
        <taxon>Ascomycota</taxon>
        <taxon>Pezizomycotina</taxon>
        <taxon>Dothideomycetes</taxon>
        <taxon>Dothideomycetidae</taxon>
        <taxon>Mycosphaerellales</taxon>
        <taxon>Dissoconiaceae</taxon>
        <taxon>Dissoconium</taxon>
    </lineage>
</organism>
<keyword evidence="6" id="KW-0482">Metalloprotease</keyword>
<keyword evidence="4" id="KW-0378">Hydrolase</keyword>
<feature type="domain" description="Peptidase M16 middle/third" evidence="10">
    <location>
        <begin position="422"/>
        <end position="711"/>
    </location>
</feature>
<dbReference type="InterPro" id="IPR054734">
    <property type="entry name" value="PqqF-like_C_4"/>
</dbReference>
<dbReference type="InterPro" id="IPR007863">
    <property type="entry name" value="Peptidase_M16_C"/>
</dbReference>
<dbReference type="InterPro" id="IPR032632">
    <property type="entry name" value="Peptidase_M16_M"/>
</dbReference>
<dbReference type="InterPro" id="IPR050626">
    <property type="entry name" value="Peptidase_M16"/>
</dbReference>
<reference evidence="13" key="2">
    <citation type="submission" date="2020-04" db="EMBL/GenBank/DDBJ databases">
        <authorList>
            <consortium name="NCBI Genome Project"/>
        </authorList>
    </citation>
    <scope>NUCLEOTIDE SEQUENCE</scope>
    <source>
        <strain evidence="13">CBS 342.82</strain>
    </source>
</reference>
<evidence type="ECO:0000313" key="12">
    <source>
        <dbReference type="Proteomes" id="UP000504637"/>
    </source>
</evidence>
<dbReference type="GO" id="GO:0046872">
    <property type="term" value="F:metal ion binding"/>
    <property type="evidence" value="ECO:0007669"/>
    <property type="project" value="UniProtKB-KW"/>
</dbReference>
<dbReference type="InterPro" id="IPR011765">
    <property type="entry name" value="Pept_M16_N"/>
</dbReference>
<dbReference type="FunFam" id="3.30.830.10:FF:000005">
    <property type="entry name" value="nardilysin isoform X1"/>
    <property type="match status" value="1"/>
</dbReference>
<dbReference type="Gene3D" id="3.30.830.10">
    <property type="entry name" value="Metalloenzyme, LuxS/M16 peptidase-like"/>
    <property type="match status" value="4"/>
</dbReference>
<comment type="similarity">
    <text evidence="1">Belongs to the peptidase M16 family.</text>
</comment>
<keyword evidence="5" id="KW-0862">Zinc</keyword>
<dbReference type="RefSeq" id="XP_033459809.1">
    <property type="nucleotide sequence ID" value="XM_033601404.1"/>
</dbReference>
<dbReference type="FunFam" id="3.30.830.10:FF:000003">
    <property type="entry name" value="Insulin-degrading enzyme"/>
    <property type="match status" value="1"/>
</dbReference>
<dbReference type="GO" id="GO:0051603">
    <property type="term" value="P:proteolysis involved in protein catabolic process"/>
    <property type="evidence" value="ECO:0007669"/>
    <property type="project" value="TreeGrafter"/>
</dbReference>
<dbReference type="SUPFAM" id="SSF63411">
    <property type="entry name" value="LuxS/MPP-like metallohydrolase"/>
    <property type="match status" value="4"/>
</dbReference>
<reference evidence="13" key="3">
    <citation type="submission" date="2025-08" db="UniProtKB">
        <authorList>
            <consortium name="RefSeq"/>
        </authorList>
    </citation>
    <scope>IDENTIFICATION</scope>
    <source>
        <strain evidence="13">CBS 342.82</strain>
    </source>
</reference>
<feature type="domain" description="Coenzyme PQQ synthesis protein F-like C-terminal lobe" evidence="11">
    <location>
        <begin position="817"/>
        <end position="915"/>
    </location>
</feature>
<dbReference type="PANTHER" id="PTHR43690:SF18">
    <property type="entry name" value="INSULIN-DEGRADING ENZYME-RELATED"/>
    <property type="match status" value="1"/>
</dbReference>
<feature type="region of interest" description="Disordered" evidence="7">
    <location>
        <begin position="974"/>
        <end position="998"/>
    </location>
</feature>